<dbReference type="InterPro" id="IPR029057">
    <property type="entry name" value="PRTase-like"/>
</dbReference>
<reference evidence="3 4" key="1">
    <citation type="submission" date="2018-08" db="EMBL/GenBank/DDBJ databases">
        <title>The draft genome squence of Brumimicrobium sp. N62.</title>
        <authorList>
            <person name="Du Z.-J."/>
            <person name="Luo H.-R."/>
        </authorList>
    </citation>
    <scope>NUCLEOTIDE SEQUENCE [LARGE SCALE GENOMIC DNA]</scope>
    <source>
        <strain evidence="3 4">N62</strain>
    </source>
</reference>
<dbReference type="Gene3D" id="3.40.50.2020">
    <property type="match status" value="1"/>
</dbReference>
<keyword evidence="4" id="KW-1185">Reference proteome</keyword>
<dbReference type="PANTHER" id="PTHR47505:SF1">
    <property type="entry name" value="DNA UTILIZATION PROTEIN YHGH"/>
    <property type="match status" value="1"/>
</dbReference>
<dbReference type="SUPFAM" id="SSF53271">
    <property type="entry name" value="PRTase-like"/>
    <property type="match status" value="1"/>
</dbReference>
<accession>A0A3E1F1E0</accession>
<evidence type="ECO:0000313" key="4">
    <source>
        <dbReference type="Proteomes" id="UP000257127"/>
    </source>
</evidence>
<comment type="caution">
    <text evidence="3">The sequence shown here is derived from an EMBL/GenBank/DDBJ whole genome shotgun (WGS) entry which is preliminary data.</text>
</comment>
<protein>
    <submittedName>
        <fullName evidence="3">ComF family protein</fullName>
    </submittedName>
</protein>
<dbReference type="InterPro" id="IPR000836">
    <property type="entry name" value="PRTase_dom"/>
</dbReference>
<evidence type="ECO:0000256" key="1">
    <source>
        <dbReference type="ARBA" id="ARBA00008007"/>
    </source>
</evidence>
<dbReference type="OrthoDB" id="9779910at2"/>
<dbReference type="RefSeq" id="WP_116879469.1">
    <property type="nucleotide sequence ID" value="NZ_QURB01000001.1"/>
</dbReference>
<sequence length="238" mass="27727">MKSHLLQLFNEYSDGLRTLVFPRYCIICEDELNRNREHFCVQCEANLHYTYFEKYSDYTFADQVFWGRLKIEHVFALLYYEKATSTREILHHIKYNEGIDLANYMGKMMGERLIQSDRFSTIDVIVPIPVHSKKEFSRGYNQSQIIAEGLSETIDCHVVEALYRKSHDESQTRKSKDERFKNVKDKFALRPNALDDYQHVLIVDDVLTTGSTLEFASRAIYEGGFQGKVSLSTIAVAH</sequence>
<organism evidence="3 4">
    <name type="scientific">Brumimicrobium aurantiacum</name>
    <dbReference type="NCBI Taxonomy" id="1737063"/>
    <lineage>
        <taxon>Bacteria</taxon>
        <taxon>Pseudomonadati</taxon>
        <taxon>Bacteroidota</taxon>
        <taxon>Flavobacteriia</taxon>
        <taxon>Flavobacteriales</taxon>
        <taxon>Crocinitomicaceae</taxon>
        <taxon>Brumimicrobium</taxon>
    </lineage>
</organism>
<dbReference type="AlphaFoldDB" id="A0A3E1F1E0"/>
<name>A0A3E1F1E0_9FLAO</name>
<dbReference type="EMBL" id="QURB01000001">
    <property type="protein sequence ID" value="RFC55634.1"/>
    <property type="molecule type" value="Genomic_DNA"/>
</dbReference>
<evidence type="ECO:0000259" key="2">
    <source>
        <dbReference type="Pfam" id="PF00156"/>
    </source>
</evidence>
<dbReference type="CDD" id="cd06223">
    <property type="entry name" value="PRTases_typeI"/>
    <property type="match status" value="1"/>
</dbReference>
<evidence type="ECO:0000313" key="3">
    <source>
        <dbReference type="EMBL" id="RFC55634.1"/>
    </source>
</evidence>
<dbReference type="Proteomes" id="UP000257127">
    <property type="component" value="Unassembled WGS sequence"/>
</dbReference>
<dbReference type="PANTHER" id="PTHR47505">
    <property type="entry name" value="DNA UTILIZATION PROTEIN YHGH"/>
    <property type="match status" value="1"/>
</dbReference>
<comment type="similarity">
    <text evidence="1">Belongs to the ComF/GntX family.</text>
</comment>
<gene>
    <name evidence="3" type="ORF">DXU93_01500</name>
</gene>
<dbReference type="InterPro" id="IPR051910">
    <property type="entry name" value="ComF/GntX_DNA_util-trans"/>
</dbReference>
<feature type="domain" description="Phosphoribosyltransferase" evidence="2">
    <location>
        <begin position="145"/>
        <end position="224"/>
    </location>
</feature>
<dbReference type="Pfam" id="PF00156">
    <property type="entry name" value="Pribosyltran"/>
    <property type="match status" value="1"/>
</dbReference>
<proteinExistence type="inferred from homology"/>